<evidence type="ECO:0000313" key="4">
    <source>
        <dbReference type="Proteomes" id="UP000182938"/>
    </source>
</evidence>
<organism evidence="3 4">
    <name type="scientific">Janibacter indicus</name>
    <dbReference type="NCBI Taxonomy" id="857417"/>
    <lineage>
        <taxon>Bacteria</taxon>
        <taxon>Bacillati</taxon>
        <taxon>Actinomycetota</taxon>
        <taxon>Actinomycetes</taxon>
        <taxon>Micrococcales</taxon>
        <taxon>Intrasporangiaceae</taxon>
        <taxon>Janibacter</taxon>
    </lineage>
</organism>
<keyword evidence="4" id="KW-1185">Reference proteome</keyword>
<feature type="chain" id="PRO_5013131894" description="Lipoprotein" evidence="2">
    <location>
        <begin position="30"/>
        <end position="144"/>
    </location>
</feature>
<feature type="signal peptide" evidence="2">
    <location>
        <begin position="1"/>
        <end position="29"/>
    </location>
</feature>
<evidence type="ECO:0000256" key="2">
    <source>
        <dbReference type="SAM" id="SignalP"/>
    </source>
</evidence>
<dbReference type="KEGG" id="jte:ASJ30_15080"/>
<sequence>MTGLGLVGPPRAGRALAGAALLLTLGACAQDPTDPASSTPTSNPTTETSMTSTTPPSDRQDAAAADLAKRLAIDPADVELVSQDAVTWRDSSIGCPEPGRVYGQTLVEGHRIVLRARGREYTYHSGGSTAPFLCEDPQEPAATS</sequence>
<feature type="region of interest" description="Disordered" evidence="1">
    <location>
        <begin position="29"/>
        <end position="65"/>
    </location>
</feature>
<accession>A0A1L3MK48</accession>
<protein>
    <recommendedName>
        <fullName evidence="5">Lipoprotein</fullName>
    </recommendedName>
</protein>
<dbReference type="AlphaFoldDB" id="A0A1L3MK48"/>
<evidence type="ECO:0000313" key="3">
    <source>
        <dbReference type="EMBL" id="APH02701.1"/>
    </source>
</evidence>
<keyword evidence="2" id="KW-0732">Signal</keyword>
<evidence type="ECO:0000256" key="1">
    <source>
        <dbReference type="SAM" id="MobiDB-lite"/>
    </source>
</evidence>
<feature type="region of interest" description="Disordered" evidence="1">
    <location>
        <begin position="125"/>
        <end position="144"/>
    </location>
</feature>
<dbReference type="Proteomes" id="UP000182938">
    <property type="component" value="Chromosome"/>
</dbReference>
<gene>
    <name evidence="3" type="ORF">ASJ30_15080</name>
</gene>
<name>A0A1L3MK48_9MICO</name>
<proteinExistence type="predicted"/>
<reference evidence="3 4" key="1">
    <citation type="submission" date="2015-11" db="EMBL/GenBank/DDBJ databases">
        <authorList>
            <person name="Zhang Y."/>
            <person name="Guo Z."/>
        </authorList>
    </citation>
    <scope>NUCLEOTIDE SEQUENCE [LARGE SCALE GENOMIC DNA]</scope>
    <source>
        <strain evidence="3 4">YFY001</strain>
    </source>
</reference>
<dbReference type="EMBL" id="CP013290">
    <property type="protein sequence ID" value="APH02701.1"/>
    <property type="molecule type" value="Genomic_DNA"/>
</dbReference>
<evidence type="ECO:0008006" key="5">
    <source>
        <dbReference type="Google" id="ProtNLM"/>
    </source>
</evidence>